<proteinExistence type="predicted"/>
<name>A0A397IY48_9GLOM</name>
<organism evidence="1 2">
    <name type="scientific">Diversispora epigaea</name>
    <dbReference type="NCBI Taxonomy" id="1348612"/>
    <lineage>
        <taxon>Eukaryota</taxon>
        <taxon>Fungi</taxon>
        <taxon>Fungi incertae sedis</taxon>
        <taxon>Mucoromycota</taxon>
        <taxon>Glomeromycotina</taxon>
        <taxon>Glomeromycetes</taxon>
        <taxon>Diversisporales</taxon>
        <taxon>Diversisporaceae</taxon>
        <taxon>Diversispora</taxon>
    </lineage>
</organism>
<dbReference type="EMBL" id="PQFF01000122">
    <property type="protein sequence ID" value="RHZ80881.1"/>
    <property type="molecule type" value="Genomic_DNA"/>
</dbReference>
<comment type="caution">
    <text evidence="1">The sequence shown here is derived from an EMBL/GenBank/DDBJ whole genome shotgun (WGS) entry which is preliminary data.</text>
</comment>
<dbReference type="Proteomes" id="UP000266861">
    <property type="component" value="Unassembled WGS sequence"/>
</dbReference>
<dbReference type="STRING" id="1348612.A0A397IY48"/>
<accession>A0A397IY48</accession>
<keyword evidence="2" id="KW-1185">Reference proteome</keyword>
<dbReference type="OrthoDB" id="2373574at2759"/>
<evidence type="ECO:0000313" key="2">
    <source>
        <dbReference type="Proteomes" id="UP000266861"/>
    </source>
</evidence>
<gene>
    <name evidence="1" type="ORF">Glove_131g53</name>
</gene>
<evidence type="ECO:0000313" key="1">
    <source>
        <dbReference type="EMBL" id="RHZ80881.1"/>
    </source>
</evidence>
<dbReference type="AlphaFoldDB" id="A0A397IY48"/>
<protein>
    <submittedName>
        <fullName evidence="1">Uncharacterized protein</fullName>
    </submittedName>
</protein>
<sequence>MLSWTKCKSPLITTEVYEERYIKLLPKEDDVYVEHHAILDAINLLVLFTHHTYSSAVTVRLNLKSYYDIETKDINLPDHQRVICQIESLHRIINKCKCEKKSGWSREHLYKLIYDARRIIVMDNDLTDLNIEWIKSLQKSRQFSVIYNTSVRNRKVISRLGRFSHLLLMKRRQPKKNLDQFMSYNDPTGTFFREIDNNTLALGGRDNNNNDNNDSDLNNNNLALDIEKNNNNIDNTLVLDRRNDDNTLALDGRDIINARVISSLLYEERKRVSYINPKFEWAFYLFKSYIETNARTNQMLFRIRCIKEYTCHIEQRVSNLPITEEGLFHWLLKVKQECLFHELQNKGIFPDVMVDFLKKAGMIISIIKTTPKPKENAISLIATVKANSSVIKAEKILNIANANILNHDFNHELAEILENKLKKTLGEIYALSRYHIADCYVIPPKFLTEDFITNYIEAIIREYYRNDRLITVIQAKKHQICLELLKTCTSVKDIDDKNRYKFDITKTNASRSTKKSGLKSDKAKLDLLNSVLFTTYEIKFKAIDNNRKYYHLVGKFDKRPFYENSEDIRYGYSKLSLNEIEISSSSDLQNRQDMFDIV</sequence>
<reference evidence="1 2" key="1">
    <citation type="submission" date="2018-08" db="EMBL/GenBank/DDBJ databases">
        <title>Genome and evolution of the arbuscular mycorrhizal fungus Diversispora epigaea (formerly Glomus versiforme) and its bacterial endosymbionts.</title>
        <authorList>
            <person name="Sun X."/>
            <person name="Fei Z."/>
            <person name="Harrison M."/>
        </authorList>
    </citation>
    <scope>NUCLEOTIDE SEQUENCE [LARGE SCALE GENOMIC DNA]</scope>
    <source>
        <strain evidence="1 2">IT104</strain>
    </source>
</reference>